<dbReference type="Gene3D" id="2.70.70.10">
    <property type="entry name" value="Glucose Permease (Domain IIA)"/>
    <property type="match status" value="1"/>
</dbReference>
<evidence type="ECO:0000313" key="3">
    <source>
        <dbReference type="Proteomes" id="UP000824048"/>
    </source>
</evidence>
<dbReference type="GO" id="GO:0004222">
    <property type="term" value="F:metalloendopeptidase activity"/>
    <property type="evidence" value="ECO:0007669"/>
    <property type="project" value="TreeGrafter"/>
</dbReference>
<evidence type="ECO:0000259" key="1">
    <source>
        <dbReference type="Pfam" id="PF01551"/>
    </source>
</evidence>
<dbReference type="AlphaFoldDB" id="A0A9D2JAD7"/>
<dbReference type="Pfam" id="PF01551">
    <property type="entry name" value="Peptidase_M23"/>
    <property type="match status" value="1"/>
</dbReference>
<sequence>MDKAREAYVEEQMDLYRQRVDRNGKPYRNVVLQWENGFSNNDKEILTIVSCYYEQDWKIDMSDLASWAVLKSISFSTRERGPYSCGGCRSRKVCDGHPDGNGGTYHHSDDAADCDNYHTVTYCPGDHYDLYVTATLPGCQDWRGDTGATEQTIARWEELSDLSYTGDSAVMQQYQQAVRMATLNEDWEGWTELNIEWSKVLFQTDWEELYGVTVTQVGITDSGSYTPDDSFTGNLPGSGNGTFILPLASYSYISCHFGEADGWTGAPHGGMDFAAGYGTPIYAAADGVVVKAGWHNSWGNYVKIYHGTDAQGNKIYTLYAHASSLAATAGQTVTQGQTIAYVGSTGDSTGNHLHFEVYVNNTRVDPENWL</sequence>
<dbReference type="EMBL" id="DXBP01000020">
    <property type="protein sequence ID" value="HIZ41514.1"/>
    <property type="molecule type" value="Genomic_DNA"/>
</dbReference>
<dbReference type="Proteomes" id="UP000824048">
    <property type="component" value="Unassembled WGS sequence"/>
</dbReference>
<dbReference type="InterPro" id="IPR011055">
    <property type="entry name" value="Dup_hybrid_motif"/>
</dbReference>
<gene>
    <name evidence="2" type="ORF">H9811_03010</name>
</gene>
<feature type="domain" description="M23ase beta-sheet core" evidence="1">
    <location>
        <begin position="267"/>
        <end position="366"/>
    </location>
</feature>
<dbReference type="PANTHER" id="PTHR21666">
    <property type="entry name" value="PEPTIDASE-RELATED"/>
    <property type="match status" value="1"/>
</dbReference>
<protein>
    <submittedName>
        <fullName evidence="2">M23 family metallopeptidase</fullName>
    </submittedName>
</protein>
<comment type="caution">
    <text evidence="2">The sequence shown here is derived from an EMBL/GenBank/DDBJ whole genome shotgun (WGS) entry which is preliminary data.</text>
</comment>
<accession>A0A9D2JAD7</accession>
<organism evidence="2 3">
    <name type="scientific">Candidatus Gemmiger excrementigallinarum</name>
    <dbReference type="NCBI Taxonomy" id="2838609"/>
    <lineage>
        <taxon>Bacteria</taxon>
        <taxon>Bacillati</taxon>
        <taxon>Bacillota</taxon>
        <taxon>Clostridia</taxon>
        <taxon>Eubacteriales</taxon>
        <taxon>Gemmiger</taxon>
    </lineage>
</organism>
<evidence type="ECO:0000313" key="2">
    <source>
        <dbReference type="EMBL" id="HIZ41514.1"/>
    </source>
</evidence>
<dbReference type="InterPro" id="IPR016047">
    <property type="entry name" value="M23ase_b-sheet_dom"/>
</dbReference>
<dbReference type="SUPFAM" id="SSF51261">
    <property type="entry name" value="Duplicated hybrid motif"/>
    <property type="match status" value="1"/>
</dbReference>
<dbReference type="CDD" id="cd12797">
    <property type="entry name" value="M23_peptidase"/>
    <property type="match status" value="1"/>
</dbReference>
<dbReference type="PANTHER" id="PTHR21666:SF270">
    <property type="entry name" value="MUREIN HYDROLASE ACTIVATOR ENVC"/>
    <property type="match status" value="1"/>
</dbReference>
<proteinExistence type="predicted"/>
<reference evidence="2" key="1">
    <citation type="journal article" date="2021" name="PeerJ">
        <title>Extensive microbial diversity within the chicken gut microbiome revealed by metagenomics and culture.</title>
        <authorList>
            <person name="Gilroy R."/>
            <person name="Ravi A."/>
            <person name="Getino M."/>
            <person name="Pursley I."/>
            <person name="Horton D.L."/>
            <person name="Alikhan N.F."/>
            <person name="Baker D."/>
            <person name="Gharbi K."/>
            <person name="Hall N."/>
            <person name="Watson M."/>
            <person name="Adriaenssens E.M."/>
            <person name="Foster-Nyarko E."/>
            <person name="Jarju S."/>
            <person name="Secka A."/>
            <person name="Antonio M."/>
            <person name="Oren A."/>
            <person name="Chaudhuri R.R."/>
            <person name="La Ragione R."/>
            <person name="Hildebrand F."/>
            <person name="Pallen M.J."/>
        </authorList>
    </citation>
    <scope>NUCLEOTIDE SEQUENCE</scope>
    <source>
        <strain evidence="2">ChiSxjej1B13-11774</strain>
    </source>
</reference>
<reference evidence="2" key="2">
    <citation type="submission" date="2021-04" db="EMBL/GenBank/DDBJ databases">
        <authorList>
            <person name="Gilroy R."/>
        </authorList>
    </citation>
    <scope>NUCLEOTIDE SEQUENCE</scope>
    <source>
        <strain evidence="2">ChiSxjej1B13-11774</strain>
    </source>
</reference>
<name>A0A9D2JAD7_9FIRM</name>
<dbReference type="InterPro" id="IPR050570">
    <property type="entry name" value="Cell_wall_metabolism_enzyme"/>
</dbReference>